<evidence type="ECO:0000313" key="1">
    <source>
        <dbReference type="EMBL" id="KAL3581782.1"/>
    </source>
</evidence>
<gene>
    <name evidence="1" type="ORF">D5086_016114</name>
</gene>
<organism evidence="1 2">
    <name type="scientific">Populus alba</name>
    <name type="common">White poplar</name>
    <dbReference type="NCBI Taxonomy" id="43335"/>
    <lineage>
        <taxon>Eukaryota</taxon>
        <taxon>Viridiplantae</taxon>
        <taxon>Streptophyta</taxon>
        <taxon>Embryophyta</taxon>
        <taxon>Tracheophyta</taxon>
        <taxon>Spermatophyta</taxon>
        <taxon>Magnoliopsida</taxon>
        <taxon>eudicotyledons</taxon>
        <taxon>Gunneridae</taxon>
        <taxon>Pentapetalae</taxon>
        <taxon>rosids</taxon>
        <taxon>fabids</taxon>
        <taxon>Malpighiales</taxon>
        <taxon>Salicaceae</taxon>
        <taxon>Saliceae</taxon>
        <taxon>Populus</taxon>
    </lineage>
</organism>
<comment type="caution">
    <text evidence="1">The sequence shown here is derived from an EMBL/GenBank/DDBJ whole genome shotgun (WGS) entry which is preliminary data.</text>
</comment>
<dbReference type="Proteomes" id="UP000309997">
    <property type="component" value="Unassembled WGS sequence"/>
</dbReference>
<sequence length="330" mass="37376">MASRQSSPRTDSLDYRTELLSPAATGGNVSTMTREPSWQLSMDKFQLPERRMDNHFGFGYFLKTLRVTMLPSLPSKHSSQGGEMATSPRIDSSNYRTELLLPPPHGENEPVTSVPSWHLKKNEILSSEALNAVLSIVLRGKGNTLESLIRSFYSVLVLYVAYMQLGAEILARIPYFDNSEYNFLLGPLQTNILNFHLFDESLDTVWVHSRGSYNKVASQKASALVCYQLLARYDAYTSSNKDLATLRECDLIRWNLKGVPRVPWEAKGEFQGTLRRARMLESSMYFCISGGREARTCLITHMIFVLLDLVDFSVLQLLKFGIGRLKLPFL</sequence>
<dbReference type="EMBL" id="RCHU02000008">
    <property type="protein sequence ID" value="KAL3581782.1"/>
    <property type="molecule type" value="Genomic_DNA"/>
</dbReference>
<keyword evidence="2" id="KW-1185">Reference proteome</keyword>
<accession>A0ACC4BUH5</accession>
<name>A0ACC4BUH5_POPAL</name>
<protein>
    <submittedName>
        <fullName evidence="1">Uncharacterized protein</fullName>
    </submittedName>
</protein>
<proteinExistence type="predicted"/>
<evidence type="ECO:0000313" key="2">
    <source>
        <dbReference type="Proteomes" id="UP000309997"/>
    </source>
</evidence>
<reference evidence="1 2" key="1">
    <citation type="journal article" date="2024" name="Plant Biotechnol. J.">
        <title>Genome and CRISPR/Cas9 system of a widespread forest tree (Populus alba) in the world.</title>
        <authorList>
            <person name="Liu Y.J."/>
            <person name="Jiang P.F."/>
            <person name="Han X.M."/>
            <person name="Li X.Y."/>
            <person name="Wang H.M."/>
            <person name="Wang Y.J."/>
            <person name="Wang X.X."/>
            <person name="Zeng Q.Y."/>
        </authorList>
    </citation>
    <scope>NUCLEOTIDE SEQUENCE [LARGE SCALE GENOMIC DNA]</scope>
    <source>
        <strain evidence="2">cv. PAL-ZL1</strain>
    </source>
</reference>